<feature type="compositionally biased region" description="Acidic residues" evidence="1">
    <location>
        <begin position="293"/>
        <end position="336"/>
    </location>
</feature>
<keyword evidence="2" id="KW-0472">Membrane</keyword>
<accession>A0ABP7RSF5</accession>
<proteinExistence type="predicted"/>
<dbReference type="RefSeq" id="WP_344873587.1">
    <property type="nucleotide sequence ID" value="NZ_BAABAL010000006.1"/>
</dbReference>
<dbReference type="Proteomes" id="UP001501747">
    <property type="component" value="Unassembled WGS sequence"/>
</dbReference>
<feature type="compositionally biased region" description="Basic and acidic residues" evidence="1">
    <location>
        <begin position="1"/>
        <end position="13"/>
    </location>
</feature>
<keyword evidence="2" id="KW-0812">Transmembrane</keyword>
<sequence length="423" mass="44611">MSKNSESEHDDGQKTVAELLAQYGADGPPTARRRRRRPDDDVNETAPQAIINRILTDSGQMRAIRDDGQPQQGQQPHQGQPQQPQQRPPAGPGQGTGRFAAPPPQQPAPQRFEPSPQAGGPPHTSGRFAAPPPNTGAHPVPGTGAHPMPPQGTGQHPAPQGTGSHLAPPPGTPDADVTAQYPAISGDYPPPGTPGGQRLVPRPNPAAQTSQALPVPPPGAAAGEPVTEQFPRITDDAAPTQVGATPPLTGAAPAGLDGDHDWFGNTGQQPYAALRSGRPAEEDYPTSQAPAVVDDEREDELEEDDEARPDAEADEDDAERAESDEDEYDEYDEDEPSPAKEWLVMLAQLGGGLVGGAGLWIGFQFLWSWMAPVALFVALAVIGGMVWLVRKIRKADDLQTIVLTVLVGLVVTISPAALLLVNR</sequence>
<protein>
    <submittedName>
        <fullName evidence="3">Uncharacterized protein</fullName>
    </submittedName>
</protein>
<keyword evidence="2" id="KW-1133">Transmembrane helix</keyword>
<evidence type="ECO:0000256" key="1">
    <source>
        <dbReference type="SAM" id="MobiDB-lite"/>
    </source>
</evidence>
<feature type="compositionally biased region" description="Low complexity" evidence="1">
    <location>
        <begin position="69"/>
        <end position="85"/>
    </location>
</feature>
<organism evidence="3 4">
    <name type="scientific">Allokutzneria multivorans</name>
    <dbReference type="NCBI Taxonomy" id="1142134"/>
    <lineage>
        <taxon>Bacteria</taxon>
        <taxon>Bacillati</taxon>
        <taxon>Actinomycetota</taxon>
        <taxon>Actinomycetes</taxon>
        <taxon>Pseudonocardiales</taxon>
        <taxon>Pseudonocardiaceae</taxon>
        <taxon>Allokutzneria</taxon>
    </lineage>
</organism>
<evidence type="ECO:0000313" key="3">
    <source>
        <dbReference type="EMBL" id="GAA4001603.1"/>
    </source>
</evidence>
<evidence type="ECO:0000256" key="2">
    <source>
        <dbReference type="SAM" id="Phobius"/>
    </source>
</evidence>
<evidence type="ECO:0000313" key="4">
    <source>
        <dbReference type="Proteomes" id="UP001501747"/>
    </source>
</evidence>
<keyword evidence="4" id="KW-1185">Reference proteome</keyword>
<feature type="transmembrane region" description="Helical" evidence="2">
    <location>
        <begin position="369"/>
        <end position="389"/>
    </location>
</feature>
<comment type="caution">
    <text evidence="3">The sequence shown here is derived from an EMBL/GenBank/DDBJ whole genome shotgun (WGS) entry which is preliminary data.</text>
</comment>
<gene>
    <name evidence="3" type="ORF">GCM10022247_22850</name>
</gene>
<reference evidence="4" key="1">
    <citation type="journal article" date="2019" name="Int. J. Syst. Evol. Microbiol.">
        <title>The Global Catalogue of Microorganisms (GCM) 10K type strain sequencing project: providing services to taxonomists for standard genome sequencing and annotation.</title>
        <authorList>
            <consortium name="The Broad Institute Genomics Platform"/>
            <consortium name="The Broad Institute Genome Sequencing Center for Infectious Disease"/>
            <person name="Wu L."/>
            <person name="Ma J."/>
        </authorList>
    </citation>
    <scope>NUCLEOTIDE SEQUENCE [LARGE SCALE GENOMIC DNA]</scope>
    <source>
        <strain evidence="4">JCM 17342</strain>
    </source>
</reference>
<feature type="region of interest" description="Disordered" evidence="1">
    <location>
        <begin position="1"/>
        <end position="336"/>
    </location>
</feature>
<dbReference type="EMBL" id="BAABAL010000006">
    <property type="protein sequence ID" value="GAA4001603.1"/>
    <property type="molecule type" value="Genomic_DNA"/>
</dbReference>
<name>A0ABP7RSF5_9PSEU</name>
<feature type="compositionally biased region" description="Low complexity" evidence="1">
    <location>
        <begin position="243"/>
        <end position="256"/>
    </location>
</feature>
<feature type="transmembrane region" description="Helical" evidence="2">
    <location>
        <begin position="401"/>
        <end position="421"/>
    </location>
</feature>